<dbReference type="SUPFAM" id="SSF51905">
    <property type="entry name" value="FAD/NAD(P)-binding domain"/>
    <property type="match status" value="1"/>
</dbReference>
<feature type="domain" description="FAD/NAD(P)-binding" evidence="2">
    <location>
        <begin position="10"/>
        <end position="303"/>
    </location>
</feature>
<dbReference type="Gene3D" id="3.50.50.60">
    <property type="entry name" value="FAD/NAD(P)-binding domain"/>
    <property type="match status" value="2"/>
</dbReference>
<sequence>MKLQELQTGILIIGAGPAGLAAASAALNSGKQILIADDNPVPGGQIWRGGPKKVPDTRAGIFWDRCQNALNVQWLHSARLVAFNHTHEAIFELADKVVSVRYERLILCNGGRELLLPFDGWTLPGVTGAGGLQALIKAGADVRGKRIVIAGTGPLLLAVAETAHKAGAEVLLVAEAQPFSALSRFMWQLCLHHRSKATQAISLYWSLKKIPYLSNVLIEKAVGDAQLTEVHLRRGGELMTVQADMLACGFGIIPNTEIARLLGCNVAAGVVTHDERQCTSAPHIYAAGEITGFGGVEKAIAEGHIAGLAASDQVVSQDDETKREHAQHFMHLLRETFAVSEEMRQLASDATLVCRCEDVSLAELRQHDSWRAAKLVTRAGMGACQGRICGAACQTMFGWDAPELRQPVFPCRTSTLAAIAASSLKEAK</sequence>
<gene>
    <name evidence="3" type="primary">ooxA</name>
    <name evidence="3" type="ORF">GCM10010946_04850</name>
</gene>
<dbReference type="Gene3D" id="1.10.10.1100">
    <property type="entry name" value="BFD-like [2Fe-2S]-binding domain"/>
    <property type="match status" value="1"/>
</dbReference>
<dbReference type="InterPro" id="IPR041854">
    <property type="entry name" value="BFD-like_2Fe2S-bd_dom_sf"/>
</dbReference>
<dbReference type="Proteomes" id="UP000653343">
    <property type="component" value="Unassembled WGS sequence"/>
</dbReference>
<dbReference type="PANTHER" id="PTHR42949:SF3">
    <property type="entry name" value="ANAEROBIC GLYCEROL-3-PHOSPHATE DEHYDROGENASE SUBUNIT B"/>
    <property type="match status" value="1"/>
</dbReference>
<dbReference type="Pfam" id="PF07992">
    <property type="entry name" value="Pyr_redox_2"/>
    <property type="match status" value="1"/>
</dbReference>
<evidence type="ECO:0000256" key="1">
    <source>
        <dbReference type="ARBA" id="ARBA00023002"/>
    </source>
</evidence>
<dbReference type="InterPro" id="IPR051691">
    <property type="entry name" value="Metab_Enz_Cyan_OpOx_G3PDH"/>
</dbReference>
<keyword evidence="4" id="KW-1185">Reference proteome</keyword>
<comment type="caution">
    <text evidence="3">The sequence shown here is derived from an EMBL/GenBank/DDBJ whole genome shotgun (WGS) entry which is preliminary data.</text>
</comment>
<dbReference type="PANTHER" id="PTHR42949">
    <property type="entry name" value="ANAEROBIC GLYCEROL-3-PHOSPHATE DEHYDROGENASE SUBUNIT B"/>
    <property type="match status" value="1"/>
</dbReference>
<dbReference type="PRINTS" id="PR00469">
    <property type="entry name" value="PNDRDTASEII"/>
</dbReference>
<dbReference type="InterPro" id="IPR036188">
    <property type="entry name" value="FAD/NAD-bd_sf"/>
</dbReference>
<name>A0ABQ2XRJ5_9BURK</name>
<evidence type="ECO:0000259" key="2">
    <source>
        <dbReference type="Pfam" id="PF07992"/>
    </source>
</evidence>
<keyword evidence="1" id="KW-0560">Oxidoreductase</keyword>
<dbReference type="InterPro" id="IPR017224">
    <property type="entry name" value="Opine_Oxase_asu/HCN_bsu"/>
</dbReference>
<dbReference type="RefSeq" id="WP_189355405.1">
    <property type="nucleotide sequence ID" value="NZ_BMYU01000001.1"/>
</dbReference>
<organism evidence="3 4">
    <name type="scientific">Undibacterium squillarum</name>
    <dbReference type="NCBI Taxonomy" id="1131567"/>
    <lineage>
        <taxon>Bacteria</taxon>
        <taxon>Pseudomonadati</taxon>
        <taxon>Pseudomonadota</taxon>
        <taxon>Betaproteobacteria</taxon>
        <taxon>Burkholderiales</taxon>
        <taxon>Oxalobacteraceae</taxon>
        <taxon>Undibacterium</taxon>
    </lineage>
</organism>
<accession>A0ABQ2XRJ5</accession>
<reference evidence="4" key="1">
    <citation type="journal article" date="2019" name="Int. J. Syst. Evol. Microbiol.">
        <title>The Global Catalogue of Microorganisms (GCM) 10K type strain sequencing project: providing services to taxonomists for standard genome sequencing and annotation.</title>
        <authorList>
            <consortium name="The Broad Institute Genomics Platform"/>
            <consortium name="The Broad Institute Genome Sequencing Center for Infectious Disease"/>
            <person name="Wu L."/>
            <person name="Ma J."/>
        </authorList>
    </citation>
    <scope>NUCLEOTIDE SEQUENCE [LARGE SCALE GENOMIC DNA]</scope>
    <source>
        <strain evidence="4">KCTC 23917</strain>
    </source>
</reference>
<dbReference type="PRINTS" id="PR00368">
    <property type="entry name" value="FADPNR"/>
</dbReference>
<dbReference type="EMBL" id="BMYU01000001">
    <property type="protein sequence ID" value="GGX30793.1"/>
    <property type="molecule type" value="Genomic_DNA"/>
</dbReference>
<evidence type="ECO:0000313" key="4">
    <source>
        <dbReference type="Proteomes" id="UP000653343"/>
    </source>
</evidence>
<evidence type="ECO:0000313" key="3">
    <source>
        <dbReference type="EMBL" id="GGX30793.1"/>
    </source>
</evidence>
<dbReference type="InterPro" id="IPR023753">
    <property type="entry name" value="FAD/NAD-binding_dom"/>
</dbReference>
<proteinExistence type="predicted"/>
<protein>
    <submittedName>
        <fullName evidence="3">Oxidoreductase</fullName>
    </submittedName>
</protein>
<dbReference type="PIRSF" id="PIRSF037495">
    <property type="entry name" value="Opine_OX_OoxA/HcnB"/>
    <property type="match status" value="1"/>
</dbReference>